<dbReference type="InterPro" id="IPR041465">
    <property type="entry name" value="SfsA_N"/>
</dbReference>
<dbReference type="AlphaFoldDB" id="A0A315A1R9"/>
<dbReference type="GO" id="GO:0003677">
    <property type="term" value="F:DNA binding"/>
    <property type="evidence" value="ECO:0007669"/>
    <property type="project" value="InterPro"/>
</dbReference>
<feature type="domain" description="Sugar fermentation stimulation protein C-terminal" evidence="2">
    <location>
        <begin position="94"/>
        <end position="227"/>
    </location>
</feature>
<dbReference type="Pfam" id="PF03749">
    <property type="entry name" value="SfsA"/>
    <property type="match status" value="1"/>
</dbReference>
<reference evidence="4 5" key="1">
    <citation type="submission" date="2018-02" db="EMBL/GenBank/DDBJ databases">
        <title>Subsurface microbial communities from deep shales in Ohio and West Virginia, USA.</title>
        <authorList>
            <person name="Wrighton K."/>
        </authorList>
    </citation>
    <scope>NUCLEOTIDE SEQUENCE [LARGE SCALE GENOMIC DNA]</scope>
    <source>
        <strain evidence="4 5">DSM 10369</strain>
    </source>
</reference>
<dbReference type="InterPro" id="IPR005224">
    <property type="entry name" value="SfsA"/>
</dbReference>
<organism evidence="4 5">
    <name type="scientific">Methanohalophilus euhalobius</name>
    <dbReference type="NCBI Taxonomy" id="51203"/>
    <lineage>
        <taxon>Archaea</taxon>
        <taxon>Methanobacteriati</taxon>
        <taxon>Methanobacteriota</taxon>
        <taxon>Stenosarchaea group</taxon>
        <taxon>Methanomicrobia</taxon>
        <taxon>Methanosarcinales</taxon>
        <taxon>Methanosarcinaceae</taxon>
        <taxon>Methanohalophilus</taxon>
    </lineage>
</organism>
<name>A0A315A1R9_9EURY</name>
<evidence type="ECO:0000259" key="2">
    <source>
        <dbReference type="Pfam" id="PF03749"/>
    </source>
</evidence>
<dbReference type="PANTHER" id="PTHR30545:SF2">
    <property type="entry name" value="SUGAR FERMENTATION STIMULATION PROTEIN A"/>
    <property type="match status" value="1"/>
</dbReference>
<dbReference type="PANTHER" id="PTHR30545">
    <property type="entry name" value="SUGAR FERMENTATION STIMULATION PROTEIN A"/>
    <property type="match status" value="1"/>
</dbReference>
<dbReference type="Gene3D" id="2.40.50.580">
    <property type="match status" value="1"/>
</dbReference>
<accession>A0A315A1R9</accession>
<dbReference type="HAMAP" id="MF_00095">
    <property type="entry name" value="SfsA"/>
    <property type="match status" value="1"/>
</dbReference>
<dbReference type="Proteomes" id="UP000251060">
    <property type="component" value="Unassembled WGS sequence"/>
</dbReference>
<evidence type="ECO:0000313" key="4">
    <source>
        <dbReference type="EMBL" id="PQV43411.1"/>
    </source>
</evidence>
<dbReference type="Gene3D" id="3.40.1350.60">
    <property type="match status" value="1"/>
</dbReference>
<comment type="similarity">
    <text evidence="1">Belongs to the SfsA family.</text>
</comment>
<comment type="caution">
    <text evidence="4">The sequence shown here is derived from an EMBL/GenBank/DDBJ whole genome shotgun (WGS) entry which is preliminary data.</text>
</comment>
<dbReference type="InterPro" id="IPR040452">
    <property type="entry name" value="SfsA_C"/>
</dbReference>
<proteinExistence type="inferred from homology"/>
<sequence>MYMAESEKRVMHIGWDAEAVFISRPNRFVAIVDILSSGKQNVAVHVHDPGRLVDLLYRGNGLLLKKATNPHRKTKWDLIAAKKDAEWILVNSAYHRKIAEWVLSCPDISPLGRVDSILPEQKLGDSRLDFLVFKGDKRIWVEIKGCTLVRDEVALFPDAPTIRGKRHLDELILAKKNGDNAAVLFLVFRADVKYFSPNRLMDPGFYWSYQKAREAGVDFYPLLFTFRQGNIYFNKILPSHEI</sequence>
<dbReference type="EMBL" id="PVBU01000002">
    <property type="protein sequence ID" value="PQV43411.1"/>
    <property type="molecule type" value="Genomic_DNA"/>
</dbReference>
<dbReference type="NCBIfam" id="TIGR00230">
    <property type="entry name" value="sfsA"/>
    <property type="match status" value="1"/>
</dbReference>
<dbReference type="Pfam" id="PF17746">
    <property type="entry name" value="SfsA_N"/>
    <property type="match status" value="1"/>
</dbReference>
<evidence type="ECO:0000313" key="5">
    <source>
        <dbReference type="Proteomes" id="UP000251060"/>
    </source>
</evidence>
<feature type="domain" description="SfsA N-terminal OB" evidence="3">
    <location>
        <begin position="22"/>
        <end position="90"/>
    </location>
</feature>
<evidence type="ECO:0000256" key="1">
    <source>
        <dbReference type="HAMAP-Rule" id="MF_00095"/>
    </source>
</evidence>
<dbReference type="CDD" id="cd22357">
    <property type="entry name" value="SfsA-like"/>
    <property type="match status" value="1"/>
</dbReference>
<protein>
    <recommendedName>
        <fullName evidence="1">Sugar fermentation stimulation protein homolog</fullName>
    </recommendedName>
</protein>
<evidence type="ECO:0000259" key="3">
    <source>
        <dbReference type="Pfam" id="PF17746"/>
    </source>
</evidence>
<gene>
    <name evidence="1" type="primary">sfsA</name>
    <name evidence="4" type="ORF">B0H22_102133</name>
</gene>